<dbReference type="GO" id="GO:0043565">
    <property type="term" value="F:sequence-specific DNA binding"/>
    <property type="evidence" value="ECO:0007669"/>
    <property type="project" value="TreeGrafter"/>
</dbReference>
<evidence type="ECO:0000256" key="3">
    <source>
        <dbReference type="ARBA" id="ARBA00023125"/>
    </source>
</evidence>
<keyword evidence="2" id="KW-0805">Transcription regulation</keyword>
<evidence type="ECO:0000256" key="5">
    <source>
        <dbReference type="SAM" id="Phobius"/>
    </source>
</evidence>
<dbReference type="GO" id="GO:0006351">
    <property type="term" value="P:DNA-templated transcription"/>
    <property type="evidence" value="ECO:0007669"/>
    <property type="project" value="TreeGrafter"/>
</dbReference>
<feature type="transmembrane region" description="Helical" evidence="5">
    <location>
        <begin position="227"/>
        <end position="248"/>
    </location>
</feature>
<keyword evidence="5" id="KW-0812">Transmembrane</keyword>
<evidence type="ECO:0000256" key="1">
    <source>
        <dbReference type="ARBA" id="ARBA00009437"/>
    </source>
</evidence>
<dbReference type="GO" id="GO:0003700">
    <property type="term" value="F:DNA-binding transcription factor activity"/>
    <property type="evidence" value="ECO:0007669"/>
    <property type="project" value="InterPro"/>
</dbReference>
<organism evidence="7 8">
    <name type="scientific">Brucella endophytica</name>
    <dbReference type="NCBI Taxonomy" id="1963359"/>
    <lineage>
        <taxon>Bacteria</taxon>
        <taxon>Pseudomonadati</taxon>
        <taxon>Pseudomonadota</taxon>
        <taxon>Alphaproteobacteria</taxon>
        <taxon>Hyphomicrobiales</taxon>
        <taxon>Brucellaceae</taxon>
        <taxon>Brucella/Ochrobactrum group</taxon>
        <taxon>Brucella</taxon>
    </lineage>
</organism>
<gene>
    <name evidence="7" type="ORF">GCM10011491_25890</name>
</gene>
<evidence type="ECO:0000313" key="8">
    <source>
        <dbReference type="Proteomes" id="UP000646478"/>
    </source>
</evidence>
<reference evidence="7" key="2">
    <citation type="submission" date="2020-09" db="EMBL/GenBank/DDBJ databases">
        <authorList>
            <person name="Sun Q."/>
            <person name="Zhou Y."/>
        </authorList>
    </citation>
    <scope>NUCLEOTIDE SEQUENCE</scope>
    <source>
        <strain evidence="7">CGMCC 1.15082</strain>
    </source>
</reference>
<dbReference type="Pfam" id="PF03466">
    <property type="entry name" value="LysR_substrate"/>
    <property type="match status" value="1"/>
</dbReference>
<comment type="caution">
    <text evidence="7">The sequence shown here is derived from an EMBL/GenBank/DDBJ whole genome shotgun (WGS) entry which is preliminary data.</text>
</comment>
<dbReference type="Gene3D" id="3.40.190.10">
    <property type="entry name" value="Periplasmic binding protein-like II"/>
    <property type="match status" value="2"/>
</dbReference>
<evidence type="ECO:0000259" key="6">
    <source>
        <dbReference type="PROSITE" id="PS50931"/>
    </source>
</evidence>
<dbReference type="InterPro" id="IPR000847">
    <property type="entry name" value="LysR_HTH_N"/>
</dbReference>
<evidence type="ECO:0000256" key="2">
    <source>
        <dbReference type="ARBA" id="ARBA00023015"/>
    </source>
</evidence>
<dbReference type="FunFam" id="3.40.190.10:FF:000017">
    <property type="entry name" value="Glycine cleavage system transcriptional activator"/>
    <property type="match status" value="1"/>
</dbReference>
<reference evidence="7" key="1">
    <citation type="journal article" date="2014" name="Int. J. Syst. Evol. Microbiol.">
        <title>Complete genome sequence of Corynebacterium casei LMG S-19264T (=DSM 44701T), isolated from a smear-ripened cheese.</title>
        <authorList>
            <consortium name="US DOE Joint Genome Institute (JGI-PGF)"/>
            <person name="Walter F."/>
            <person name="Albersmeier A."/>
            <person name="Kalinowski J."/>
            <person name="Ruckert C."/>
        </authorList>
    </citation>
    <scope>NUCLEOTIDE SEQUENCE</scope>
    <source>
        <strain evidence="7">CGMCC 1.15082</strain>
    </source>
</reference>
<evidence type="ECO:0000313" key="7">
    <source>
        <dbReference type="EMBL" id="GGA96322.1"/>
    </source>
</evidence>
<dbReference type="InterPro" id="IPR036388">
    <property type="entry name" value="WH-like_DNA-bd_sf"/>
</dbReference>
<proteinExistence type="inferred from homology"/>
<dbReference type="Pfam" id="PF00126">
    <property type="entry name" value="HTH_1"/>
    <property type="match status" value="1"/>
</dbReference>
<comment type="similarity">
    <text evidence="1">Belongs to the LysR transcriptional regulatory family.</text>
</comment>
<dbReference type="PANTHER" id="PTHR30537:SF26">
    <property type="entry name" value="GLYCINE CLEAVAGE SYSTEM TRANSCRIPTIONAL ACTIVATOR"/>
    <property type="match status" value="1"/>
</dbReference>
<evidence type="ECO:0000256" key="4">
    <source>
        <dbReference type="ARBA" id="ARBA00023163"/>
    </source>
</evidence>
<dbReference type="SUPFAM" id="SSF46785">
    <property type="entry name" value="Winged helix' DNA-binding domain"/>
    <property type="match status" value="1"/>
</dbReference>
<feature type="domain" description="HTH lysR-type" evidence="6">
    <location>
        <begin position="9"/>
        <end position="66"/>
    </location>
</feature>
<keyword evidence="8" id="KW-1185">Reference proteome</keyword>
<protein>
    <submittedName>
        <fullName evidence="7">Transcriptional regulator</fullName>
    </submittedName>
</protein>
<dbReference type="RefSeq" id="WP_188824584.1">
    <property type="nucleotide sequence ID" value="NZ_BMHH01000009.1"/>
</dbReference>
<keyword evidence="3" id="KW-0238">DNA-binding</keyword>
<keyword evidence="4" id="KW-0804">Transcription</keyword>
<accession>A0A916SGI6</accession>
<keyword evidence="5" id="KW-0472">Membrane</keyword>
<dbReference type="SUPFAM" id="SSF53850">
    <property type="entry name" value="Periplasmic binding protein-like II"/>
    <property type="match status" value="1"/>
</dbReference>
<dbReference type="FunFam" id="1.10.10.10:FF:000001">
    <property type="entry name" value="LysR family transcriptional regulator"/>
    <property type="match status" value="1"/>
</dbReference>
<dbReference type="InterPro" id="IPR036390">
    <property type="entry name" value="WH_DNA-bd_sf"/>
</dbReference>
<dbReference type="CDD" id="cd08481">
    <property type="entry name" value="PBP2_GcdR_like"/>
    <property type="match status" value="1"/>
</dbReference>
<sequence>MKLSRRLIPDIATLQAFECAARHGSFTQAAHELNLTQSAVSRQIKDLEGQLGVLLFERVRQRILLSDAGRKFLPEVRRLLTQTEDTMLRAMASAESTSSLSIATLPTFGSRWLMPRLPDFVDAHPGVALNVASRSAPFDFEEQPFDLAIHYGQPVWAHATCRYLCSEVIAPVASPDLLARHPVEGAQSLESEPLLHLATRPKIWAQWFESCGVEARSAYRGHRFDQFSMVIEAALAGLGFALLPLYLIEQELREKRLAIVFDQPLRTENDYYLVVPEGKHENPLTQTFCDWISGQVGKSDYSALVHSSQA</sequence>
<dbReference type="InterPro" id="IPR058163">
    <property type="entry name" value="LysR-type_TF_proteobact-type"/>
</dbReference>
<keyword evidence="5" id="KW-1133">Transmembrane helix</keyword>
<name>A0A916SGI6_9HYPH</name>
<dbReference type="InterPro" id="IPR005119">
    <property type="entry name" value="LysR_subst-bd"/>
</dbReference>
<dbReference type="AlphaFoldDB" id="A0A916SGI6"/>
<dbReference type="Proteomes" id="UP000646478">
    <property type="component" value="Unassembled WGS sequence"/>
</dbReference>
<dbReference type="PANTHER" id="PTHR30537">
    <property type="entry name" value="HTH-TYPE TRANSCRIPTIONAL REGULATOR"/>
    <property type="match status" value="1"/>
</dbReference>
<dbReference type="EMBL" id="BMHH01000009">
    <property type="protein sequence ID" value="GGA96322.1"/>
    <property type="molecule type" value="Genomic_DNA"/>
</dbReference>
<dbReference type="PRINTS" id="PR00039">
    <property type="entry name" value="HTHLYSR"/>
</dbReference>
<dbReference type="Gene3D" id="1.10.10.10">
    <property type="entry name" value="Winged helix-like DNA-binding domain superfamily/Winged helix DNA-binding domain"/>
    <property type="match status" value="1"/>
</dbReference>
<dbReference type="PROSITE" id="PS50931">
    <property type="entry name" value="HTH_LYSR"/>
    <property type="match status" value="1"/>
</dbReference>